<keyword evidence="2" id="KW-1185">Reference proteome</keyword>
<dbReference type="Proteomes" id="UP001497535">
    <property type="component" value="Unassembled WGS sequence"/>
</dbReference>
<gene>
    <name evidence="1" type="ORF">MENTE1834_LOCUS36318</name>
</gene>
<organism evidence="1 2">
    <name type="scientific">Meloidogyne enterolobii</name>
    <name type="common">Root-knot nematode worm</name>
    <name type="synonym">Meloidogyne mayaguensis</name>
    <dbReference type="NCBI Taxonomy" id="390850"/>
    <lineage>
        <taxon>Eukaryota</taxon>
        <taxon>Metazoa</taxon>
        <taxon>Ecdysozoa</taxon>
        <taxon>Nematoda</taxon>
        <taxon>Chromadorea</taxon>
        <taxon>Rhabditida</taxon>
        <taxon>Tylenchina</taxon>
        <taxon>Tylenchomorpha</taxon>
        <taxon>Tylenchoidea</taxon>
        <taxon>Meloidogynidae</taxon>
        <taxon>Meloidogyninae</taxon>
        <taxon>Meloidogyne</taxon>
    </lineage>
</organism>
<proteinExistence type="predicted"/>
<dbReference type="EMBL" id="CAVMJV010000073">
    <property type="protein sequence ID" value="CAK5088658.1"/>
    <property type="molecule type" value="Genomic_DNA"/>
</dbReference>
<reference evidence="1" key="1">
    <citation type="submission" date="2023-11" db="EMBL/GenBank/DDBJ databases">
        <authorList>
            <person name="Poullet M."/>
        </authorList>
    </citation>
    <scope>NUCLEOTIDE SEQUENCE</scope>
    <source>
        <strain evidence="1">E1834</strain>
    </source>
</reference>
<evidence type="ECO:0000313" key="1">
    <source>
        <dbReference type="EMBL" id="CAK5088658.1"/>
    </source>
</evidence>
<protein>
    <submittedName>
        <fullName evidence="1">Uncharacterized protein</fullName>
    </submittedName>
</protein>
<sequence>MGSKCKICKKKLIDDFEKNKYLISRSPSPFTSPQSSPHFFPPSTPSIPIPKIPPPPPPPQLQILLNLIPPPPIPPQLPPFLNFFPPPPPPPLNFHLLFIFFLLLHHHHNFHLQLFLISLFSSSTTALFKLKIVIYFRYFNLIIFYFIFKLNLINYYVKINSPENNLSLILG</sequence>
<evidence type="ECO:0000313" key="2">
    <source>
        <dbReference type="Proteomes" id="UP001497535"/>
    </source>
</evidence>
<comment type="caution">
    <text evidence="1">The sequence shown here is derived from an EMBL/GenBank/DDBJ whole genome shotgun (WGS) entry which is preliminary data.</text>
</comment>
<accession>A0ACB1AF09</accession>
<name>A0ACB1AF09_MELEN</name>